<sequence>MASADLELTNPSRTLVSNTALISKTKYHRQQESPCQRGDNLVFSGHRQLVGEQEEEGYQTPKTVGGHFVGRSTSGQEFAWSQELLEEGMCGGAVVDATSNECVGIIEGIVPTIVQGDDEPPRHDREAHAAWEMRQALAGHVAFIPSADVRKFIEEPGDLLLTGMALPPTM</sequence>
<evidence type="ECO:0000313" key="1">
    <source>
        <dbReference type="EMBL" id="GMF65202.1"/>
    </source>
</evidence>
<proteinExistence type="predicted"/>
<reference evidence="1" key="1">
    <citation type="submission" date="2023-04" db="EMBL/GenBank/DDBJ databases">
        <title>Phytophthora lilii NBRC 32176.</title>
        <authorList>
            <person name="Ichikawa N."/>
            <person name="Sato H."/>
            <person name="Tonouchi N."/>
        </authorList>
    </citation>
    <scope>NUCLEOTIDE SEQUENCE</scope>
    <source>
        <strain evidence="1">NBRC 32176</strain>
    </source>
</reference>
<dbReference type="OrthoDB" id="269605at2759"/>
<dbReference type="AlphaFoldDB" id="A0A9W7D906"/>
<comment type="caution">
    <text evidence="1">The sequence shown here is derived from an EMBL/GenBank/DDBJ whole genome shotgun (WGS) entry which is preliminary data.</text>
</comment>
<organism evidence="1 2">
    <name type="scientific">Phytophthora lilii</name>
    <dbReference type="NCBI Taxonomy" id="2077276"/>
    <lineage>
        <taxon>Eukaryota</taxon>
        <taxon>Sar</taxon>
        <taxon>Stramenopiles</taxon>
        <taxon>Oomycota</taxon>
        <taxon>Peronosporomycetes</taxon>
        <taxon>Peronosporales</taxon>
        <taxon>Peronosporaceae</taxon>
        <taxon>Phytophthora</taxon>
    </lineage>
</organism>
<protein>
    <submittedName>
        <fullName evidence="1">Unnamed protein product</fullName>
    </submittedName>
</protein>
<accession>A0A9W7D906</accession>
<dbReference type="Proteomes" id="UP001165083">
    <property type="component" value="Unassembled WGS sequence"/>
</dbReference>
<name>A0A9W7D906_9STRA</name>
<evidence type="ECO:0000313" key="2">
    <source>
        <dbReference type="Proteomes" id="UP001165083"/>
    </source>
</evidence>
<keyword evidence="2" id="KW-1185">Reference proteome</keyword>
<gene>
    <name evidence="1" type="ORF">Plil01_001790400</name>
</gene>
<dbReference type="EMBL" id="BSXW01012452">
    <property type="protein sequence ID" value="GMF65202.1"/>
    <property type="molecule type" value="Genomic_DNA"/>
</dbReference>